<dbReference type="AlphaFoldDB" id="A0A4Q7ZDH0"/>
<proteinExistence type="predicted"/>
<dbReference type="Proteomes" id="UP000292423">
    <property type="component" value="Unassembled WGS sequence"/>
</dbReference>
<reference evidence="1 2" key="1">
    <citation type="submission" date="2019-02" db="EMBL/GenBank/DDBJ databases">
        <title>Genomic Encyclopedia of Type Strains, Phase IV (KMG-IV): sequencing the most valuable type-strain genomes for metagenomic binning, comparative biology and taxonomic classification.</title>
        <authorList>
            <person name="Goeker M."/>
        </authorList>
    </citation>
    <scope>NUCLEOTIDE SEQUENCE [LARGE SCALE GENOMIC DNA]</scope>
    <source>
        <strain evidence="1 2">DSM 105135</strain>
    </source>
</reference>
<comment type="caution">
    <text evidence="1">The sequence shown here is derived from an EMBL/GenBank/DDBJ whole genome shotgun (WGS) entry which is preliminary data.</text>
</comment>
<evidence type="ECO:0000313" key="2">
    <source>
        <dbReference type="Proteomes" id="UP000292423"/>
    </source>
</evidence>
<protein>
    <submittedName>
        <fullName evidence="1">Uncharacterized protein</fullName>
    </submittedName>
</protein>
<sequence length="127" mass="14252">MNDAPHHTELMMLASQIYVRMRRCNGRIVDAVYMVKNEAYAREILDLAMQQTDTELQMLASRYEGWLEPVTPVALSVPPQAPVVDLPVLTLPVRPGLQVVEKPQPAPEPAHLVTEEEVAQHYVGALR</sequence>
<organism evidence="1 2">
    <name type="scientific">Fluviicoccus keumensis</name>
    <dbReference type="NCBI Taxonomy" id="1435465"/>
    <lineage>
        <taxon>Bacteria</taxon>
        <taxon>Pseudomonadati</taxon>
        <taxon>Pseudomonadota</taxon>
        <taxon>Gammaproteobacteria</taxon>
        <taxon>Moraxellales</taxon>
        <taxon>Moraxellaceae</taxon>
        <taxon>Fluviicoccus</taxon>
    </lineage>
</organism>
<gene>
    <name evidence="1" type="ORF">EV700_0042</name>
</gene>
<dbReference type="RefSeq" id="WP_130410348.1">
    <property type="nucleotide sequence ID" value="NZ_SHKX01000001.1"/>
</dbReference>
<dbReference type="OrthoDB" id="6693603at2"/>
<evidence type="ECO:0000313" key="1">
    <source>
        <dbReference type="EMBL" id="RZU48251.1"/>
    </source>
</evidence>
<keyword evidence="2" id="KW-1185">Reference proteome</keyword>
<name>A0A4Q7ZDH0_9GAMM</name>
<accession>A0A4Q7ZDH0</accession>
<dbReference type="EMBL" id="SHKX01000001">
    <property type="protein sequence ID" value="RZU48251.1"/>
    <property type="molecule type" value="Genomic_DNA"/>
</dbReference>